<dbReference type="OrthoDB" id="1684419at2"/>
<dbReference type="Proteomes" id="UP000295418">
    <property type="component" value="Unassembled WGS sequence"/>
</dbReference>
<dbReference type="Gene3D" id="3.40.30.10">
    <property type="entry name" value="Glutaredoxin"/>
    <property type="match status" value="1"/>
</dbReference>
<reference evidence="1 2" key="1">
    <citation type="submission" date="2019-03" db="EMBL/GenBank/DDBJ databases">
        <authorList>
            <person name="Kim M.K.M."/>
        </authorList>
    </citation>
    <scope>NUCLEOTIDE SEQUENCE [LARGE SCALE GENOMIC DNA]</scope>
    <source>
        <strain evidence="1 2">18JY21-1</strain>
    </source>
</reference>
<dbReference type="AlphaFoldDB" id="A0A4V2WNK1"/>
<accession>A0A4V2WNK1</accession>
<gene>
    <name evidence="1" type="ORF">E0485_15825</name>
</gene>
<proteinExistence type="predicted"/>
<evidence type="ECO:0000313" key="1">
    <source>
        <dbReference type="EMBL" id="TCZ75842.1"/>
    </source>
</evidence>
<dbReference type="InterPro" id="IPR009910">
    <property type="entry name" value="DUF1450"/>
</dbReference>
<comment type="caution">
    <text evidence="1">The sequence shown here is derived from an EMBL/GenBank/DDBJ whole genome shotgun (WGS) entry which is preliminary data.</text>
</comment>
<keyword evidence="2" id="KW-1185">Reference proteome</keyword>
<dbReference type="NCBIfam" id="NF010190">
    <property type="entry name" value="PRK13669.1"/>
    <property type="match status" value="1"/>
</dbReference>
<organism evidence="1 2">
    <name type="scientific">Paenibacillus albiflavus</name>
    <dbReference type="NCBI Taxonomy" id="2545760"/>
    <lineage>
        <taxon>Bacteria</taxon>
        <taxon>Bacillati</taxon>
        <taxon>Bacillota</taxon>
        <taxon>Bacilli</taxon>
        <taxon>Bacillales</taxon>
        <taxon>Paenibacillaceae</taxon>
        <taxon>Paenibacillus</taxon>
    </lineage>
</organism>
<dbReference type="EMBL" id="SKFG01000016">
    <property type="protein sequence ID" value="TCZ75842.1"/>
    <property type="molecule type" value="Genomic_DNA"/>
</dbReference>
<dbReference type="Pfam" id="PF07293">
    <property type="entry name" value="DUF1450"/>
    <property type="match status" value="1"/>
</dbReference>
<sequence>MRPVIEFCVANSFHGTDDIMRKLEADNEIDVIEYGCLGNCGECYMFPFALVNGEIVFAETTESLYAQIVRKVREIKAI</sequence>
<dbReference type="RefSeq" id="WP_132419031.1">
    <property type="nucleotide sequence ID" value="NZ_SKFG01000016.1"/>
</dbReference>
<name>A0A4V2WNK1_9BACL</name>
<protein>
    <submittedName>
        <fullName evidence="1">DUF1450 domain-containing protein</fullName>
    </submittedName>
</protein>
<evidence type="ECO:0000313" key="2">
    <source>
        <dbReference type="Proteomes" id="UP000295418"/>
    </source>
</evidence>